<dbReference type="HOGENOM" id="CLU_1854730_0_0_1"/>
<gene>
    <name evidence="1" type="ORF">M378DRAFT_11847</name>
</gene>
<protein>
    <submittedName>
        <fullName evidence="1">Uncharacterized protein</fullName>
    </submittedName>
</protein>
<dbReference type="EMBL" id="KN818254">
    <property type="protein sequence ID" value="KIL63946.1"/>
    <property type="molecule type" value="Genomic_DNA"/>
</dbReference>
<organism evidence="1 2">
    <name type="scientific">Amanita muscaria (strain Koide BX008)</name>
    <dbReference type="NCBI Taxonomy" id="946122"/>
    <lineage>
        <taxon>Eukaryota</taxon>
        <taxon>Fungi</taxon>
        <taxon>Dikarya</taxon>
        <taxon>Basidiomycota</taxon>
        <taxon>Agaricomycotina</taxon>
        <taxon>Agaricomycetes</taxon>
        <taxon>Agaricomycetidae</taxon>
        <taxon>Agaricales</taxon>
        <taxon>Pluteineae</taxon>
        <taxon>Amanitaceae</taxon>
        <taxon>Amanita</taxon>
    </lineage>
</organism>
<dbReference type="Proteomes" id="UP000054549">
    <property type="component" value="Unassembled WGS sequence"/>
</dbReference>
<keyword evidence="2" id="KW-1185">Reference proteome</keyword>
<dbReference type="InParanoid" id="A0A0C2X3Y4"/>
<name>A0A0C2X3Y4_AMAMK</name>
<accession>A0A0C2X3Y4</accession>
<reference evidence="1 2" key="1">
    <citation type="submission" date="2014-04" db="EMBL/GenBank/DDBJ databases">
        <title>Evolutionary Origins and Diversification of the Mycorrhizal Mutualists.</title>
        <authorList>
            <consortium name="DOE Joint Genome Institute"/>
            <consortium name="Mycorrhizal Genomics Consortium"/>
            <person name="Kohler A."/>
            <person name="Kuo A."/>
            <person name="Nagy L.G."/>
            <person name="Floudas D."/>
            <person name="Copeland A."/>
            <person name="Barry K.W."/>
            <person name="Cichocki N."/>
            <person name="Veneault-Fourrey C."/>
            <person name="LaButti K."/>
            <person name="Lindquist E.A."/>
            <person name="Lipzen A."/>
            <person name="Lundell T."/>
            <person name="Morin E."/>
            <person name="Murat C."/>
            <person name="Riley R."/>
            <person name="Ohm R."/>
            <person name="Sun H."/>
            <person name="Tunlid A."/>
            <person name="Henrissat B."/>
            <person name="Grigoriev I.V."/>
            <person name="Hibbett D.S."/>
            <person name="Martin F."/>
        </authorList>
    </citation>
    <scope>NUCLEOTIDE SEQUENCE [LARGE SCALE GENOMIC DNA]</scope>
    <source>
        <strain evidence="1 2">Koide BX008</strain>
    </source>
</reference>
<evidence type="ECO:0000313" key="1">
    <source>
        <dbReference type="EMBL" id="KIL63946.1"/>
    </source>
</evidence>
<dbReference type="AlphaFoldDB" id="A0A0C2X3Y4"/>
<sequence length="138" mass="14901">MDSETTSPAAPNPLNSILSNASIENVKGNKFSNAGRDTITYALTVLNNYNITKEGENLVLESSDTMDHLSKAIPLFLAEFLKNADQSQSIVAETTGTDSSDQVPQAGNTDHTLEGHLVDIIDMIPPEPSKLVRYLPTI</sequence>
<proteinExistence type="predicted"/>
<evidence type="ECO:0000313" key="2">
    <source>
        <dbReference type="Proteomes" id="UP000054549"/>
    </source>
</evidence>